<proteinExistence type="predicted"/>
<reference evidence="1" key="1">
    <citation type="journal article" date="2017" name="Nature">
        <title>The sunflower genome provides insights into oil metabolism, flowering and Asterid evolution.</title>
        <authorList>
            <person name="Badouin H."/>
            <person name="Gouzy J."/>
            <person name="Grassa C.J."/>
            <person name="Murat F."/>
            <person name="Staton S.E."/>
            <person name="Cottret L."/>
            <person name="Lelandais-Briere C."/>
            <person name="Owens G.L."/>
            <person name="Carrere S."/>
            <person name="Mayjonade B."/>
            <person name="Legrand L."/>
            <person name="Gill N."/>
            <person name="Kane N.C."/>
            <person name="Bowers J.E."/>
            <person name="Hubner S."/>
            <person name="Bellec A."/>
            <person name="Berard A."/>
            <person name="Berges H."/>
            <person name="Blanchet N."/>
            <person name="Boniface M.C."/>
            <person name="Brunel D."/>
            <person name="Catrice O."/>
            <person name="Chaidir N."/>
            <person name="Claudel C."/>
            <person name="Donnadieu C."/>
            <person name="Faraut T."/>
            <person name="Fievet G."/>
            <person name="Helmstetter N."/>
            <person name="King M."/>
            <person name="Knapp S.J."/>
            <person name="Lai Z."/>
            <person name="Le Paslier M.C."/>
            <person name="Lippi Y."/>
            <person name="Lorenzon L."/>
            <person name="Mandel J.R."/>
            <person name="Marage G."/>
            <person name="Marchand G."/>
            <person name="Marquand E."/>
            <person name="Bret-Mestries E."/>
            <person name="Morien E."/>
            <person name="Nambeesan S."/>
            <person name="Nguyen T."/>
            <person name="Pegot-Espagnet P."/>
            <person name="Pouilly N."/>
            <person name="Raftis F."/>
            <person name="Sallet E."/>
            <person name="Schiex T."/>
            <person name="Thomas J."/>
            <person name="Vandecasteele C."/>
            <person name="Vares D."/>
            <person name="Vear F."/>
            <person name="Vautrin S."/>
            <person name="Crespi M."/>
            <person name="Mangin B."/>
            <person name="Burke J.M."/>
            <person name="Salse J."/>
            <person name="Munos S."/>
            <person name="Vincourt P."/>
            <person name="Rieseberg L.H."/>
            <person name="Langlade N.B."/>
        </authorList>
    </citation>
    <scope>NUCLEOTIDE SEQUENCE</scope>
    <source>
        <tissue evidence="1">Leaves</tissue>
    </source>
</reference>
<dbReference type="Proteomes" id="UP000215914">
    <property type="component" value="Unassembled WGS sequence"/>
</dbReference>
<keyword evidence="1" id="KW-0012">Acyltransferase</keyword>
<dbReference type="GO" id="GO:0003852">
    <property type="term" value="F:2-isopropylmalate synthase activity"/>
    <property type="evidence" value="ECO:0007669"/>
    <property type="project" value="UniProtKB-EC"/>
</dbReference>
<protein>
    <submittedName>
        <fullName evidence="1">2-isopropylmalate synthase</fullName>
        <ecNumber evidence="1">2.3.3.13</ecNumber>
    </submittedName>
</protein>
<evidence type="ECO:0000313" key="1">
    <source>
        <dbReference type="EMBL" id="KAF5782275.1"/>
    </source>
</evidence>
<dbReference type="EC" id="2.3.3.13" evidence="1"/>
<evidence type="ECO:0000313" key="2">
    <source>
        <dbReference type="Proteomes" id="UP000215914"/>
    </source>
</evidence>
<organism evidence="1 2">
    <name type="scientific">Helianthus annuus</name>
    <name type="common">Common sunflower</name>
    <dbReference type="NCBI Taxonomy" id="4232"/>
    <lineage>
        <taxon>Eukaryota</taxon>
        <taxon>Viridiplantae</taxon>
        <taxon>Streptophyta</taxon>
        <taxon>Embryophyta</taxon>
        <taxon>Tracheophyta</taxon>
        <taxon>Spermatophyta</taxon>
        <taxon>Magnoliopsida</taxon>
        <taxon>eudicotyledons</taxon>
        <taxon>Gunneridae</taxon>
        <taxon>Pentapetalae</taxon>
        <taxon>asterids</taxon>
        <taxon>campanulids</taxon>
        <taxon>Asterales</taxon>
        <taxon>Asteraceae</taxon>
        <taxon>Asteroideae</taxon>
        <taxon>Heliantheae alliance</taxon>
        <taxon>Heliantheae</taxon>
        <taxon>Helianthus</taxon>
    </lineage>
</organism>
<name>A0A9K3HQ41_HELAN</name>
<dbReference type="AlphaFoldDB" id="A0A9K3HQ41"/>
<sequence length="77" mass="8603">MFSLVYDIDGRELNDVFWWFKSVAEMKKVITDDDLIALVSDEVFQPTVIWKFGDVQVTCGTLGLSTATVKLIADVGT</sequence>
<reference evidence="1" key="2">
    <citation type="submission" date="2020-06" db="EMBL/GenBank/DDBJ databases">
        <title>Helianthus annuus Genome sequencing and assembly Release 2.</title>
        <authorList>
            <person name="Gouzy J."/>
            <person name="Langlade N."/>
            <person name="Munos S."/>
        </authorList>
    </citation>
    <scope>NUCLEOTIDE SEQUENCE</scope>
    <source>
        <tissue evidence="1">Leaves</tissue>
    </source>
</reference>
<comment type="caution">
    <text evidence="1">The sequence shown here is derived from an EMBL/GenBank/DDBJ whole genome shotgun (WGS) entry which is preliminary data.</text>
</comment>
<dbReference type="EMBL" id="MNCJ02000326">
    <property type="protein sequence ID" value="KAF5782275.1"/>
    <property type="molecule type" value="Genomic_DNA"/>
</dbReference>
<keyword evidence="2" id="KW-1185">Reference proteome</keyword>
<dbReference type="Gramene" id="mRNA:HanXRQr2_Chr11g0493941">
    <property type="protein sequence ID" value="mRNA:HanXRQr2_Chr11g0493941"/>
    <property type="gene ID" value="HanXRQr2_Chr11g0493941"/>
</dbReference>
<keyword evidence="1" id="KW-0808">Transferase</keyword>
<gene>
    <name evidence="1" type="ORF">HanXRQr2_Chr11g0493941</name>
</gene>
<accession>A0A9K3HQ41</accession>